<sequence length="114" mass="13010">MVFNHSIEEAIGYHIQMGMHPYSSSPIQHYFNPARIEEIINSIEGFSADYLSIGTTTSDLIRDPKTNYLFYLSHPEINYSDVPSIINSIPLSTRMGGKKSKKRNKKNKLKLSVF</sequence>
<accession>A0A6C0B926</accession>
<feature type="region of interest" description="Disordered" evidence="1">
    <location>
        <begin position="93"/>
        <end position="114"/>
    </location>
</feature>
<evidence type="ECO:0000313" key="2">
    <source>
        <dbReference type="EMBL" id="QHS88550.1"/>
    </source>
</evidence>
<organism evidence="2">
    <name type="scientific">viral metagenome</name>
    <dbReference type="NCBI Taxonomy" id="1070528"/>
    <lineage>
        <taxon>unclassified sequences</taxon>
        <taxon>metagenomes</taxon>
        <taxon>organismal metagenomes</taxon>
    </lineage>
</organism>
<feature type="compositionally biased region" description="Basic residues" evidence="1">
    <location>
        <begin position="96"/>
        <end position="114"/>
    </location>
</feature>
<dbReference type="AlphaFoldDB" id="A0A6C0B926"/>
<name>A0A6C0B926_9ZZZZ</name>
<reference evidence="2" key="1">
    <citation type="journal article" date="2020" name="Nature">
        <title>Giant virus diversity and host interactions through global metagenomics.</title>
        <authorList>
            <person name="Schulz F."/>
            <person name="Roux S."/>
            <person name="Paez-Espino D."/>
            <person name="Jungbluth S."/>
            <person name="Walsh D.A."/>
            <person name="Denef V.J."/>
            <person name="McMahon K.D."/>
            <person name="Konstantinidis K.T."/>
            <person name="Eloe-Fadrosh E.A."/>
            <person name="Kyrpides N.C."/>
            <person name="Woyke T."/>
        </authorList>
    </citation>
    <scope>NUCLEOTIDE SEQUENCE</scope>
    <source>
        <strain evidence="2">GVMAG-M-3300010158-55</strain>
    </source>
</reference>
<evidence type="ECO:0000256" key="1">
    <source>
        <dbReference type="SAM" id="MobiDB-lite"/>
    </source>
</evidence>
<dbReference type="EMBL" id="MN739099">
    <property type="protein sequence ID" value="QHS88550.1"/>
    <property type="molecule type" value="Genomic_DNA"/>
</dbReference>
<proteinExistence type="predicted"/>
<protein>
    <submittedName>
        <fullName evidence="2">Uncharacterized protein</fullName>
    </submittedName>
</protein>